<feature type="region of interest" description="Disordered" evidence="1">
    <location>
        <begin position="21"/>
        <end position="54"/>
    </location>
</feature>
<evidence type="ECO:0000313" key="3">
    <source>
        <dbReference type="Proteomes" id="UP000306585"/>
    </source>
</evidence>
<protein>
    <submittedName>
        <fullName evidence="2">Uncharacterized protein</fullName>
    </submittedName>
</protein>
<gene>
    <name evidence="2" type="ORF">FEF65_11790</name>
</gene>
<name>A0A5R9GPT9_9PROT</name>
<accession>A0A5R9GPT9</accession>
<comment type="caution">
    <text evidence="2">The sequence shown here is derived from an EMBL/GenBank/DDBJ whole genome shotgun (WGS) entry which is preliminary data.</text>
</comment>
<dbReference type="OrthoDB" id="9983369at2"/>
<reference evidence="2 3" key="1">
    <citation type="journal article" date="2019" name="Appl. Environ. Microbiol.">
        <title>Environmental Evidence and Genomic Insight of Iron-oxidizing Bacteria Preference Towards More Corrosion Resistant Stainless Steel at Higher Salinities.</title>
        <authorList>
            <person name="Garrison C.E."/>
            <person name="Price K.A."/>
            <person name="Field E.K."/>
        </authorList>
    </citation>
    <scope>NUCLEOTIDE SEQUENCE [LARGE SCALE GENOMIC DNA]</scope>
    <source>
        <strain evidence="2 3">P3</strain>
    </source>
</reference>
<dbReference type="Proteomes" id="UP000306585">
    <property type="component" value="Unassembled WGS sequence"/>
</dbReference>
<organism evidence="2 3">
    <name type="scientific">Mariprofundus erugo</name>
    <dbReference type="NCBI Taxonomy" id="2528639"/>
    <lineage>
        <taxon>Bacteria</taxon>
        <taxon>Pseudomonadati</taxon>
        <taxon>Pseudomonadota</taxon>
        <taxon>Candidatius Mariprofundia</taxon>
        <taxon>Mariprofundales</taxon>
        <taxon>Mariprofundaceae</taxon>
        <taxon>Mariprofundus</taxon>
    </lineage>
</organism>
<dbReference type="EMBL" id="VBRY01000012">
    <property type="protein sequence ID" value="TLS65992.1"/>
    <property type="molecule type" value="Genomic_DNA"/>
</dbReference>
<evidence type="ECO:0000256" key="1">
    <source>
        <dbReference type="SAM" id="MobiDB-lite"/>
    </source>
</evidence>
<evidence type="ECO:0000313" key="2">
    <source>
        <dbReference type="EMBL" id="TLS65992.1"/>
    </source>
</evidence>
<dbReference type="RefSeq" id="WP_138240023.1">
    <property type="nucleotide sequence ID" value="NZ_VBRY01000012.1"/>
</dbReference>
<proteinExistence type="predicted"/>
<keyword evidence="3" id="KW-1185">Reference proteome</keyword>
<dbReference type="AlphaFoldDB" id="A0A5R9GPT9"/>
<feature type="compositionally biased region" description="Low complexity" evidence="1">
    <location>
        <begin position="21"/>
        <end position="37"/>
    </location>
</feature>
<sequence length="71" mass="7569">MGFSISPVDGFITRLLQQTHQSAAKAPASAQPQAQKPDQVSISSEARQAGQVAGNDALESRLMDLYNRKGV</sequence>